<gene>
    <name evidence="2" type="ORF">BLNAU_23272</name>
</gene>
<organism evidence="2 3">
    <name type="scientific">Blattamonas nauphoetae</name>
    <dbReference type="NCBI Taxonomy" id="2049346"/>
    <lineage>
        <taxon>Eukaryota</taxon>
        <taxon>Metamonada</taxon>
        <taxon>Preaxostyla</taxon>
        <taxon>Oxymonadida</taxon>
        <taxon>Blattamonas</taxon>
    </lineage>
</organism>
<accession>A0ABQ9WTR9</accession>
<feature type="region of interest" description="Disordered" evidence="1">
    <location>
        <begin position="72"/>
        <end position="97"/>
    </location>
</feature>
<dbReference type="Proteomes" id="UP001281761">
    <property type="component" value="Unassembled WGS sequence"/>
</dbReference>
<dbReference type="EMBL" id="JARBJD010000460">
    <property type="protein sequence ID" value="KAK2941816.1"/>
    <property type="molecule type" value="Genomic_DNA"/>
</dbReference>
<name>A0ABQ9WTR9_9EUKA</name>
<protein>
    <submittedName>
        <fullName evidence="2">Uncharacterized protein</fullName>
    </submittedName>
</protein>
<keyword evidence="3" id="KW-1185">Reference proteome</keyword>
<evidence type="ECO:0000256" key="1">
    <source>
        <dbReference type="SAM" id="MobiDB-lite"/>
    </source>
</evidence>
<proteinExistence type="predicted"/>
<evidence type="ECO:0000313" key="2">
    <source>
        <dbReference type="EMBL" id="KAK2941816.1"/>
    </source>
</evidence>
<feature type="compositionally biased region" description="Polar residues" evidence="1">
    <location>
        <begin position="72"/>
        <end position="90"/>
    </location>
</feature>
<sequence>MHVGSCFWIPFGTLHLWDTDQHAIEVIPPAVYARKVQIPSETTFLDKILLIRQNLMLHQCRQRPHQVLPWPTTQQQSKGMSFSQPLSSRKGTQHQHTHNRTAASTAFNTLQTQPSSLHRLLSSASSICLSTLTLFLTHRTCQMDSPHRMGFSPSNAAEKKLTVVEYVDGCVQGVHLMFIHVPSNLFVVTSVSQQLLEKSSGLVTDILLSPQSVGWRRSRSLNLSDFI</sequence>
<comment type="caution">
    <text evidence="2">The sequence shown here is derived from an EMBL/GenBank/DDBJ whole genome shotgun (WGS) entry which is preliminary data.</text>
</comment>
<evidence type="ECO:0000313" key="3">
    <source>
        <dbReference type="Proteomes" id="UP001281761"/>
    </source>
</evidence>
<reference evidence="2 3" key="1">
    <citation type="journal article" date="2022" name="bioRxiv">
        <title>Genomics of Preaxostyla Flagellates Illuminates Evolutionary Transitions and the Path Towards Mitochondrial Loss.</title>
        <authorList>
            <person name="Novak L.V.F."/>
            <person name="Treitli S.C."/>
            <person name="Pyrih J."/>
            <person name="Halakuc P."/>
            <person name="Pipaliya S.V."/>
            <person name="Vacek V."/>
            <person name="Brzon O."/>
            <person name="Soukal P."/>
            <person name="Eme L."/>
            <person name="Dacks J.B."/>
            <person name="Karnkowska A."/>
            <person name="Elias M."/>
            <person name="Hampl V."/>
        </authorList>
    </citation>
    <scope>NUCLEOTIDE SEQUENCE [LARGE SCALE GENOMIC DNA]</scope>
    <source>
        <strain evidence="2">NAU3</strain>
        <tissue evidence="2">Gut</tissue>
    </source>
</reference>